<keyword evidence="3 7" id="KW-0378">Hydrolase</keyword>
<feature type="site" description="Discriminates between blocked and unblocked aminoacyl-tRNA" evidence="7">
    <location>
        <position position="36"/>
    </location>
</feature>
<dbReference type="FunFam" id="3.40.50.1470:FF:000001">
    <property type="entry name" value="Peptidyl-tRNA hydrolase"/>
    <property type="match status" value="1"/>
</dbReference>
<feature type="binding site" evidence="7">
    <location>
        <position position="41"/>
    </location>
    <ligand>
        <name>tRNA</name>
        <dbReference type="ChEBI" id="CHEBI:17843"/>
    </ligand>
</feature>
<evidence type="ECO:0000313" key="10">
    <source>
        <dbReference type="EMBL" id="BFP68634.1"/>
    </source>
</evidence>
<evidence type="ECO:0000256" key="5">
    <source>
        <dbReference type="ARBA" id="ARBA00038063"/>
    </source>
</evidence>
<accession>A0AB33KUY9</accession>
<evidence type="ECO:0000256" key="9">
    <source>
        <dbReference type="RuleBase" id="RU004320"/>
    </source>
</evidence>
<dbReference type="GO" id="GO:0006515">
    <property type="term" value="P:protein quality control for misfolded or incompletely synthesized proteins"/>
    <property type="evidence" value="ECO:0007669"/>
    <property type="project" value="UniProtKB-UniRule"/>
</dbReference>
<dbReference type="Pfam" id="PF01195">
    <property type="entry name" value="Pept_tRNA_hydro"/>
    <property type="match status" value="1"/>
</dbReference>
<feature type="site" description="Stabilizes the basic form of H active site to accept a proton" evidence="7">
    <location>
        <position position="117"/>
    </location>
</feature>
<dbReference type="PROSITE" id="PS01195">
    <property type="entry name" value="PEPT_TRNA_HYDROL_1"/>
    <property type="match status" value="1"/>
</dbReference>
<protein>
    <recommendedName>
        <fullName evidence="6 7">Peptidyl-tRNA hydrolase</fullName>
        <shortName evidence="7">Pth</shortName>
        <ecNumber evidence="1 7">3.1.1.29</ecNumber>
    </recommendedName>
</protein>
<dbReference type="HAMAP" id="MF_00083">
    <property type="entry name" value="Pept_tRNA_hydro_bact"/>
    <property type="match status" value="1"/>
</dbReference>
<comment type="function">
    <text evidence="7">Hydrolyzes ribosome-free peptidyl-tRNAs (with 1 or more amino acids incorporated), which drop off the ribosome during protein synthesis, or as a result of ribosome stalling.</text>
</comment>
<dbReference type="PANTHER" id="PTHR17224">
    <property type="entry name" value="PEPTIDYL-TRNA HYDROLASE"/>
    <property type="match status" value="1"/>
</dbReference>
<dbReference type="PANTHER" id="PTHR17224:SF1">
    <property type="entry name" value="PEPTIDYL-TRNA HYDROLASE"/>
    <property type="match status" value="1"/>
</dbReference>
<gene>
    <name evidence="7 10" type="primary">pth</name>
    <name evidence="10" type="ORF">Pbs1_19770</name>
</gene>
<dbReference type="GO" id="GO:0000049">
    <property type="term" value="F:tRNA binding"/>
    <property type="evidence" value="ECO:0007669"/>
    <property type="project" value="UniProtKB-UniRule"/>
</dbReference>
<dbReference type="InterPro" id="IPR001328">
    <property type="entry name" value="Pept_tRNA_hydro"/>
</dbReference>
<evidence type="ECO:0000256" key="6">
    <source>
        <dbReference type="ARBA" id="ARBA00050038"/>
    </source>
</evidence>
<proteinExistence type="inferred from homology"/>
<feature type="binding site" evidence="7">
    <location>
        <position position="92"/>
    </location>
    <ligand>
        <name>tRNA</name>
        <dbReference type="ChEBI" id="CHEBI:17843"/>
    </ligand>
</feature>
<dbReference type="EMBL" id="AP035888">
    <property type="protein sequence ID" value="BFP68634.1"/>
    <property type="molecule type" value="Genomic_DNA"/>
</dbReference>
<dbReference type="EC" id="3.1.1.29" evidence="1 7"/>
<dbReference type="GO" id="GO:0004045">
    <property type="term" value="F:peptidyl-tRNA hydrolase activity"/>
    <property type="evidence" value="ECO:0007669"/>
    <property type="project" value="UniProtKB-UniRule"/>
</dbReference>
<dbReference type="PROSITE" id="PS01196">
    <property type="entry name" value="PEPT_TRNA_HYDROL_2"/>
    <property type="match status" value="1"/>
</dbReference>
<dbReference type="NCBIfam" id="TIGR00447">
    <property type="entry name" value="pth"/>
    <property type="match status" value="1"/>
</dbReference>
<dbReference type="SUPFAM" id="SSF53178">
    <property type="entry name" value="Peptidyl-tRNA hydrolase-like"/>
    <property type="match status" value="1"/>
</dbReference>
<dbReference type="GO" id="GO:0005737">
    <property type="term" value="C:cytoplasm"/>
    <property type="evidence" value="ECO:0007669"/>
    <property type="project" value="UniProtKB-SubCell"/>
</dbReference>
<comment type="subunit">
    <text evidence="7">Monomer.</text>
</comment>
<evidence type="ECO:0000256" key="3">
    <source>
        <dbReference type="ARBA" id="ARBA00022801"/>
    </source>
</evidence>
<sequence>MIITPFFKQLFGFSTKQLTDKEDDSMKKFLIVGLGNIGEKYDNTRHNIGFKIADAFVKEHEGSFETEKLGDIAKLKIKGKTVLVLKPNTYMNLSGKAVKYWMQKENIQVENLLIITDDLNIDFGKIRIKGKGSSGGHNGLKDIQDKFNTGAYPRFRFGVGAEYSKGRQVDYVLGKWNPDEESAMIERIPFSVKAVTSFITAGLANTMNEFNGK</sequence>
<reference evidence="10" key="1">
    <citation type="submission" date="2024-08" db="EMBL/GenBank/DDBJ databases">
        <title>Whole genome sequence of Tenacibaculum sp. strain pbs-1 associated with black-spot shell disease in Akoya pearl oysters.</title>
        <authorList>
            <person name="Sakatoku A."/>
            <person name="Suzuki T."/>
            <person name="Hatano K."/>
            <person name="Seki M."/>
            <person name="Tanaka D."/>
            <person name="Nakamura S."/>
            <person name="Suzuki N."/>
            <person name="Isshiki T."/>
        </authorList>
    </citation>
    <scope>NUCLEOTIDE SEQUENCE</scope>
    <source>
        <strain evidence="10">Pbs-1</strain>
    </source>
</reference>
<evidence type="ECO:0000256" key="1">
    <source>
        <dbReference type="ARBA" id="ARBA00013260"/>
    </source>
</evidence>
<dbReference type="GO" id="GO:0072344">
    <property type="term" value="P:rescue of stalled ribosome"/>
    <property type="evidence" value="ECO:0007669"/>
    <property type="project" value="UniProtKB-UniRule"/>
</dbReference>
<keyword evidence="4 7" id="KW-0694">RNA-binding</keyword>
<organism evidence="10">
    <name type="scientific">Tenacibaculum sp. Pbs-1</name>
    <dbReference type="NCBI Taxonomy" id="3238748"/>
    <lineage>
        <taxon>Bacteria</taxon>
        <taxon>Pseudomonadati</taxon>
        <taxon>Bacteroidota</taxon>
        <taxon>Flavobacteriia</taxon>
        <taxon>Flavobacteriales</taxon>
        <taxon>Flavobacteriaceae</taxon>
        <taxon>Tenacibaculum</taxon>
    </lineage>
</organism>
<name>A0AB33KUY9_9FLAO</name>
<evidence type="ECO:0000256" key="2">
    <source>
        <dbReference type="ARBA" id="ARBA00022555"/>
    </source>
</evidence>
<comment type="function">
    <text evidence="7">Catalyzes the release of premature peptidyl moieties from peptidyl-tRNA molecules trapped in stalled 50S ribosomal subunits, and thus maintains levels of free tRNAs and 50S ribosomes.</text>
</comment>
<dbReference type="CDD" id="cd00462">
    <property type="entry name" value="PTH"/>
    <property type="match status" value="1"/>
</dbReference>
<comment type="catalytic activity">
    <reaction evidence="7 8">
        <text>an N-acyl-L-alpha-aminoacyl-tRNA + H2O = an N-acyl-L-amino acid + a tRNA + H(+)</text>
        <dbReference type="Rhea" id="RHEA:54448"/>
        <dbReference type="Rhea" id="RHEA-COMP:10123"/>
        <dbReference type="Rhea" id="RHEA-COMP:13883"/>
        <dbReference type="ChEBI" id="CHEBI:15377"/>
        <dbReference type="ChEBI" id="CHEBI:15378"/>
        <dbReference type="ChEBI" id="CHEBI:59874"/>
        <dbReference type="ChEBI" id="CHEBI:78442"/>
        <dbReference type="ChEBI" id="CHEBI:138191"/>
        <dbReference type="EC" id="3.1.1.29"/>
    </reaction>
</comment>
<dbReference type="InterPro" id="IPR018171">
    <property type="entry name" value="Pept_tRNA_hydro_CS"/>
</dbReference>
<feature type="active site" description="Proton acceptor" evidence="7">
    <location>
        <position position="46"/>
    </location>
</feature>
<keyword evidence="7" id="KW-0963">Cytoplasm</keyword>
<comment type="similarity">
    <text evidence="5 7 9">Belongs to the PTH family.</text>
</comment>
<dbReference type="Gene3D" id="3.40.50.1470">
    <property type="entry name" value="Peptidyl-tRNA hydrolase"/>
    <property type="match status" value="1"/>
</dbReference>
<keyword evidence="2 7" id="KW-0820">tRNA-binding</keyword>
<feature type="binding site" evidence="7">
    <location>
        <position position="90"/>
    </location>
    <ligand>
        <name>tRNA</name>
        <dbReference type="ChEBI" id="CHEBI:17843"/>
    </ligand>
</feature>
<evidence type="ECO:0000256" key="8">
    <source>
        <dbReference type="RuleBase" id="RU000673"/>
    </source>
</evidence>
<evidence type="ECO:0000256" key="7">
    <source>
        <dbReference type="HAMAP-Rule" id="MF_00083"/>
    </source>
</evidence>
<feature type="binding site" evidence="7">
    <location>
        <position position="138"/>
    </location>
    <ligand>
        <name>tRNA</name>
        <dbReference type="ChEBI" id="CHEBI:17843"/>
    </ligand>
</feature>
<dbReference type="AlphaFoldDB" id="A0AB33KUY9"/>
<dbReference type="InterPro" id="IPR036416">
    <property type="entry name" value="Pept_tRNA_hydro_sf"/>
</dbReference>
<evidence type="ECO:0000256" key="4">
    <source>
        <dbReference type="ARBA" id="ARBA00022884"/>
    </source>
</evidence>
<comment type="subcellular location">
    <subcellularLocation>
        <location evidence="7">Cytoplasm</location>
    </subcellularLocation>
</comment>